<proteinExistence type="predicted"/>
<evidence type="ECO:0008006" key="3">
    <source>
        <dbReference type="Google" id="ProtNLM"/>
    </source>
</evidence>
<accession>A0A1M5USM4</accession>
<keyword evidence="2" id="KW-1185">Reference proteome</keyword>
<name>A0A1M5USM4_9FIRM</name>
<evidence type="ECO:0000313" key="2">
    <source>
        <dbReference type="Proteomes" id="UP000184032"/>
    </source>
</evidence>
<organism evidence="1 2">
    <name type="scientific">Anaerosphaera aminiphila DSM 21120</name>
    <dbReference type="NCBI Taxonomy" id="1120995"/>
    <lineage>
        <taxon>Bacteria</taxon>
        <taxon>Bacillati</taxon>
        <taxon>Bacillota</taxon>
        <taxon>Tissierellia</taxon>
        <taxon>Tissierellales</taxon>
        <taxon>Peptoniphilaceae</taxon>
        <taxon>Anaerosphaera</taxon>
    </lineage>
</organism>
<dbReference type="Proteomes" id="UP000184032">
    <property type="component" value="Unassembled WGS sequence"/>
</dbReference>
<dbReference type="RefSeq" id="WP_073185634.1">
    <property type="nucleotide sequence ID" value="NZ_FQXI01000020.1"/>
</dbReference>
<reference evidence="1 2" key="1">
    <citation type="submission" date="2016-11" db="EMBL/GenBank/DDBJ databases">
        <authorList>
            <person name="Jaros S."/>
            <person name="Januszkiewicz K."/>
            <person name="Wedrychowicz H."/>
        </authorList>
    </citation>
    <scope>NUCLEOTIDE SEQUENCE [LARGE SCALE GENOMIC DNA]</scope>
    <source>
        <strain evidence="1 2">DSM 21120</strain>
    </source>
</reference>
<dbReference type="AlphaFoldDB" id="A0A1M5USM4"/>
<protein>
    <recommendedName>
        <fullName evidence="3">DUF5105 domain-containing protein</fullName>
    </recommendedName>
</protein>
<dbReference type="PROSITE" id="PS51257">
    <property type="entry name" value="PROKAR_LIPOPROTEIN"/>
    <property type="match status" value="1"/>
</dbReference>
<sequence>MKKVITIILTLLLLVGCSNDSSKKVVENYLESLKSMDYESTKTYMVNGKSFFSVENFADSVFEGYKRVNLKGTDEKSEELILSLAKKYIEKAVEKSMDFNYEIVEEVKTNSGVEVTVNLNVLDGEKFIESLENNESQLSTISTNSEEDIQSYFEDLNNKLDSCTVETTRTLKLKLVKVDGNYKIENGVEINDILIEPFSNFVEVFSR</sequence>
<evidence type="ECO:0000313" key="1">
    <source>
        <dbReference type="EMBL" id="SHH65934.1"/>
    </source>
</evidence>
<dbReference type="EMBL" id="FQXI01000020">
    <property type="protein sequence ID" value="SHH65934.1"/>
    <property type="molecule type" value="Genomic_DNA"/>
</dbReference>
<dbReference type="OrthoDB" id="92465at2"/>
<dbReference type="STRING" id="1120995.SAMN02745245_01864"/>
<gene>
    <name evidence="1" type="ORF">SAMN02745245_01864</name>
</gene>